<evidence type="ECO:0000259" key="2">
    <source>
        <dbReference type="Pfam" id="PF00535"/>
    </source>
</evidence>
<reference evidence="3 4" key="1">
    <citation type="journal article" date="2015" name="PLoS ONE">
        <title>Rice-Infecting Pseudomonas Genomes Are Highly Accessorized and Harbor Multiple Putative Virulence Mechanisms to Cause Sheath Brown Rot.</title>
        <authorList>
            <person name="Quibod I.L."/>
            <person name="Grande G."/>
            <person name="Oreiro E.G."/>
            <person name="Borja F.N."/>
            <person name="Dossa G.S."/>
            <person name="Mauleon R."/>
            <person name="Cruz C.V."/>
            <person name="Oliva R."/>
        </authorList>
    </citation>
    <scope>NUCLEOTIDE SEQUENCE [LARGE SCALE GENOMIC DNA]</scope>
    <source>
        <strain evidence="3 4">IRRI 6609</strain>
    </source>
</reference>
<dbReference type="GO" id="GO:0016758">
    <property type="term" value="F:hexosyltransferase activity"/>
    <property type="evidence" value="ECO:0007669"/>
    <property type="project" value="UniProtKB-ARBA"/>
</dbReference>
<dbReference type="PANTHER" id="PTHR22916:SF3">
    <property type="entry name" value="UDP-GLCNAC:BETAGAL BETA-1,3-N-ACETYLGLUCOSAMINYLTRANSFERASE-LIKE PROTEIN 1"/>
    <property type="match status" value="1"/>
</dbReference>
<accession>A0A0M9GDN9</accession>
<evidence type="ECO:0000256" key="1">
    <source>
        <dbReference type="ARBA" id="ARBA00022519"/>
    </source>
</evidence>
<dbReference type="InterPro" id="IPR001173">
    <property type="entry name" value="Glyco_trans_2-like"/>
</dbReference>
<sequence length="255" mass="28745">MKLSIITVCYNSAATIRDTIESVLAQDYGDIEYIVVDGGSTDGTQAIVESYGDRISTYISEPDKGIYDAMNKGVALARGDMVGILNSDDFYEETGIISSVVEVFQAHPGSDVVFGDVVFVNADNLQKITRFYRGNRFAPWKLRFGWMPPHPACFIRRAAYQKVGLYALQYRISADYEFFVRFFLIHRLSYSYLDKVLVRMRAGGASTAGLRSSLRLNREIVSACRSNGVYTNLLILLLKLPFKLWELRKRPKDAA</sequence>
<keyword evidence="4" id="KW-1185">Reference proteome</keyword>
<dbReference type="Pfam" id="PF00535">
    <property type="entry name" value="Glycos_transf_2"/>
    <property type="match status" value="1"/>
</dbReference>
<evidence type="ECO:0000313" key="4">
    <source>
        <dbReference type="Proteomes" id="UP000037931"/>
    </source>
</evidence>
<dbReference type="STRING" id="50340.PF66_05151"/>
<dbReference type="PANTHER" id="PTHR22916">
    <property type="entry name" value="GLYCOSYLTRANSFERASE"/>
    <property type="match status" value="1"/>
</dbReference>
<dbReference type="OrthoDB" id="396512at2"/>
<organism evidence="3 4">
    <name type="scientific">Pseudomonas asplenii</name>
    <dbReference type="NCBI Taxonomy" id="53407"/>
    <lineage>
        <taxon>Bacteria</taxon>
        <taxon>Pseudomonadati</taxon>
        <taxon>Pseudomonadota</taxon>
        <taxon>Gammaproteobacteria</taxon>
        <taxon>Pseudomonadales</taxon>
        <taxon>Pseudomonadaceae</taxon>
        <taxon>Pseudomonas</taxon>
    </lineage>
</organism>
<keyword evidence="1" id="KW-1003">Cell membrane</keyword>
<dbReference type="PATRIC" id="fig|50340.43.peg.2860"/>
<gene>
    <name evidence="3" type="ORF">PF66_05151</name>
</gene>
<dbReference type="AlphaFoldDB" id="A0A0M9GDN9"/>
<evidence type="ECO:0000313" key="3">
    <source>
        <dbReference type="EMBL" id="KPA88379.1"/>
    </source>
</evidence>
<keyword evidence="1" id="KW-0997">Cell inner membrane</keyword>
<dbReference type="CDD" id="cd06433">
    <property type="entry name" value="GT_2_WfgS_like"/>
    <property type="match status" value="1"/>
</dbReference>
<feature type="domain" description="Glycosyltransferase 2-like" evidence="2">
    <location>
        <begin position="4"/>
        <end position="160"/>
    </location>
</feature>
<dbReference type="Gene3D" id="3.90.550.10">
    <property type="entry name" value="Spore Coat Polysaccharide Biosynthesis Protein SpsA, Chain A"/>
    <property type="match status" value="1"/>
</dbReference>
<comment type="caution">
    <text evidence="3">The sequence shown here is derived from an EMBL/GenBank/DDBJ whole genome shotgun (WGS) entry which is preliminary data.</text>
</comment>
<keyword evidence="1" id="KW-0472">Membrane</keyword>
<name>A0A0M9GDN9_9PSED</name>
<protein>
    <submittedName>
        <fullName evidence="3">Glycosyl transferase</fullName>
    </submittedName>
</protein>
<proteinExistence type="predicted"/>
<dbReference type="RefSeq" id="WP_054064137.1">
    <property type="nucleotide sequence ID" value="NZ_JAQMZR010000026.1"/>
</dbReference>
<keyword evidence="3" id="KW-0808">Transferase</keyword>
<dbReference type="Proteomes" id="UP000037931">
    <property type="component" value="Unassembled WGS sequence"/>
</dbReference>
<dbReference type="EMBL" id="JSYZ01000020">
    <property type="protein sequence ID" value="KPA88379.1"/>
    <property type="molecule type" value="Genomic_DNA"/>
</dbReference>
<dbReference type="InterPro" id="IPR029044">
    <property type="entry name" value="Nucleotide-diphossugar_trans"/>
</dbReference>
<dbReference type="SUPFAM" id="SSF53448">
    <property type="entry name" value="Nucleotide-diphospho-sugar transferases"/>
    <property type="match status" value="1"/>
</dbReference>